<sequence length="362" mass="40966">MPEKGIVTSVYLVLNTISSIVLVLLNKWVYVYVGFPNITLTFLHFVTTFLGLYFCQKCNVFQVKIVPIRDMVPLAFTFCGFVVFTNLSLETNTVGTYQVAKVMTTPCVILLQMLFYGKKFAIGVKLTLIPITVGVILNFYYDIQFSILGTLYATLGVLVTSLYQVWVSQKQHDLQMNSMQLLYYQAPLSAAILLFLIPFLEPVQSTIHHVWSIHSISLVVASCATAFFVNLSIYWIIGNTSPLTYNMVGHMKFCLTVLGGVLLFHDPFHVNQVVGIVCTIVGVTMYAHVKEVALQVSHSSLMSSDRMKPTSGDWAVTIDFLQDLFVQWQQCKMKDHHKDSEEDEESLIESIDIHDDRKLEEK</sequence>
<feature type="compositionally biased region" description="Basic and acidic residues" evidence="5">
    <location>
        <begin position="351"/>
        <end position="362"/>
    </location>
</feature>
<keyword evidence="3 6" id="KW-1133">Transmembrane helix</keyword>
<dbReference type="Pfam" id="PF03151">
    <property type="entry name" value="TPT"/>
    <property type="match status" value="1"/>
</dbReference>
<evidence type="ECO:0000256" key="3">
    <source>
        <dbReference type="ARBA" id="ARBA00022989"/>
    </source>
</evidence>
<feature type="transmembrane region" description="Helical" evidence="6">
    <location>
        <begin position="7"/>
        <end position="25"/>
    </location>
</feature>
<evidence type="ECO:0000256" key="1">
    <source>
        <dbReference type="ARBA" id="ARBA00004141"/>
    </source>
</evidence>
<gene>
    <name evidence="8" type="ORF">TTEB3V08_LOCUS8608</name>
</gene>
<dbReference type="AlphaFoldDB" id="A0A7R9ILN6"/>
<evidence type="ECO:0000259" key="7">
    <source>
        <dbReference type="Pfam" id="PF03151"/>
    </source>
</evidence>
<evidence type="ECO:0000256" key="5">
    <source>
        <dbReference type="SAM" id="MobiDB-lite"/>
    </source>
</evidence>
<dbReference type="SUPFAM" id="SSF103481">
    <property type="entry name" value="Multidrug resistance efflux transporter EmrE"/>
    <property type="match status" value="1"/>
</dbReference>
<dbReference type="InterPro" id="IPR004853">
    <property type="entry name" value="Sugar_P_trans_dom"/>
</dbReference>
<proteinExistence type="predicted"/>
<name>A0A7R9ILN6_9NEOP</name>
<evidence type="ECO:0000256" key="6">
    <source>
        <dbReference type="SAM" id="Phobius"/>
    </source>
</evidence>
<feature type="transmembrane region" description="Helical" evidence="6">
    <location>
        <begin position="122"/>
        <end position="141"/>
    </location>
</feature>
<feature type="transmembrane region" description="Helical" evidence="6">
    <location>
        <begin position="95"/>
        <end position="115"/>
    </location>
</feature>
<dbReference type="GO" id="GO:0016020">
    <property type="term" value="C:membrane"/>
    <property type="evidence" value="ECO:0007669"/>
    <property type="project" value="UniProtKB-SubCell"/>
</dbReference>
<feature type="transmembrane region" description="Helical" evidence="6">
    <location>
        <begin position="147"/>
        <end position="169"/>
    </location>
</feature>
<feature type="transmembrane region" description="Helical" evidence="6">
    <location>
        <begin position="31"/>
        <end position="55"/>
    </location>
</feature>
<feature type="region of interest" description="Disordered" evidence="5">
    <location>
        <begin position="336"/>
        <end position="362"/>
    </location>
</feature>
<dbReference type="InterPro" id="IPR037185">
    <property type="entry name" value="EmrE-like"/>
</dbReference>
<keyword evidence="4 6" id="KW-0472">Membrane</keyword>
<organism evidence="8">
    <name type="scientific">Timema tahoe</name>
    <dbReference type="NCBI Taxonomy" id="61484"/>
    <lineage>
        <taxon>Eukaryota</taxon>
        <taxon>Metazoa</taxon>
        <taxon>Ecdysozoa</taxon>
        <taxon>Arthropoda</taxon>
        <taxon>Hexapoda</taxon>
        <taxon>Insecta</taxon>
        <taxon>Pterygota</taxon>
        <taxon>Neoptera</taxon>
        <taxon>Polyneoptera</taxon>
        <taxon>Phasmatodea</taxon>
        <taxon>Timematodea</taxon>
        <taxon>Timematoidea</taxon>
        <taxon>Timematidae</taxon>
        <taxon>Timema</taxon>
    </lineage>
</organism>
<feature type="transmembrane region" description="Helical" evidence="6">
    <location>
        <begin position="67"/>
        <end position="89"/>
    </location>
</feature>
<keyword evidence="2 6" id="KW-0812">Transmembrane</keyword>
<feature type="transmembrane region" description="Helical" evidence="6">
    <location>
        <begin position="212"/>
        <end position="236"/>
    </location>
</feature>
<feature type="transmembrane region" description="Helical" evidence="6">
    <location>
        <begin position="270"/>
        <end position="289"/>
    </location>
</feature>
<evidence type="ECO:0000256" key="2">
    <source>
        <dbReference type="ARBA" id="ARBA00022692"/>
    </source>
</evidence>
<reference evidence="8" key="1">
    <citation type="submission" date="2020-11" db="EMBL/GenBank/DDBJ databases">
        <authorList>
            <person name="Tran Van P."/>
        </authorList>
    </citation>
    <scope>NUCLEOTIDE SEQUENCE</scope>
</reference>
<feature type="transmembrane region" description="Helical" evidence="6">
    <location>
        <begin position="181"/>
        <end position="200"/>
    </location>
</feature>
<accession>A0A7R9ILN6</accession>
<dbReference type="EMBL" id="OE003938">
    <property type="protein sequence ID" value="CAD7460686.1"/>
    <property type="molecule type" value="Genomic_DNA"/>
</dbReference>
<protein>
    <recommendedName>
        <fullName evidence="7">Sugar phosphate transporter domain-containing protein</fullName>
    </recommendedName>
</protein>
<feature type="domain" description="Sugar phosphate transporter" evidence="7">
    <location>
        <begin position="11"/>
        <end position="286"/>
    </location>
</feature>
<comment type="subcellular location">
    <subcellularLocation>
        <location evidence="1">Membrane</location>
        <topology evidence="1">Multi-pass membrane protein</topology>
    </subcellularLocation>
</comment>
<evidence type="ECO:0000256" key="4">
    <source>
        <dbReference type="ARBA" id="ARBA00023136"/>
    </source>
</evidence>
<dbReference type="InterPro" id="IPR050186">
    <property type="entry name" value="TPT_transporter"/>
</dbReference>
<evidence type="ECO:0000313" key="8">
    <source>
        <dbReference type="EMBL" id="CAD7460686.1"/>
    </source>
</evidence>
<dbReference type="PANTHER" id="PTHR11132">
    <property type="entry name" value="SOLUTE CARRIER FAMILY 35"/>
    <property type="match status" value="1"/>
</dbReference>